<dbReference type="InterPro" id="IPR014711">
    <property type="entry name" value="TopoI_cat_a-hlx-sub_euk"/>
</dbReference>
<dbReference type="Gene3D" id="3.90.15.10">
    <property type="entry name" value="Topoisomerase I, Chain A, domain 3"/>
    <property type="match status" value="1"/>
</dbReference>
<dbReference type="EC" id="5.6.2.1" evidence="3"/>
<dbReference type="InterPro" id="IPR011010">
    <property type="entry name" value="DNA_brk_join_enz"/>
</dbReference>
<keyword evidence="11" id="KW-1185">Reference proteome</keyword>
<evidence type="ECO:0000256" key="1">
    <source>
        <dbReference type="ARBA" id="ARBA00000213"/>
    </source>
</evidence>
<comment type="catalytic activity">
    <reaction evidence="1">
        <text>ATP-independent breakage of single-stranded DNA, followed by passage and rejoining.</text>
        <dbReference type="EC" id="5.6.2.1"/>
    </reaction>
</comment>
<dbReference type="SUPFAM" id="SSF56349">
    <property type="entry name" value="DNA breaking-rejoining enzymes"/>
    <property type="match status" value="1"/>
</dbReference>
<dbReference type="PROSITE" id="PS52038">
    <property type="entry name" value="TOPO_IB_2"/>
    <property type="match status" value="1"/>
</dbReference>
<evidence type="ECO:0000313" key="10">
    <source>
        <dbReference type="EMBL" id="GAA5147534.1"/>
    </source>
</evidence>
<dbReference type="PRINTS" id="PR00416">
    <property type="entry name" value="EUTPISMRASEI"/>
</dbReference>
<name>A0ABP9PJF2_9PSEU</name>
<feature type="domain" description="DNA topoisomerase IB N-terminal" evidence="9">
    <location>
        <begin position="29"/>
        <end position="77"/>
    </location>
</feature>
<dbReference type="InterPro" id="IPR013500">
    <property type="entry name" value="TopoI_cat_euk"/>
</dbReference>
<dbReference type="Pfam" id="PF21338">
    <property type="entry name" value="Top1B_N_bact"/>
    <property type="match status" value="1"/>
</dbReference>
<accession>A0ABP9PJF2</accession>
<evidence type="ECO:0000256" key="5">
    <source>
        <dbReference type="ARBA" id="ARBA00023125"/>
    </source>
</evidence>
<dbReference type="Gene3D" id="1.10.132.120">
    <property type="match status" value="1"/>
</dbReference>
<proteinExistence type="inferred from homology"/>
<comment type="caution">
    <text evidence="10">The sequence shown here is derived from an EMBL/GenBank/DDBJ whole genome shotgun (WGS) entry which is preliminary data.</text>
</comment>
<dbReference type="InterPro" id="IPR001631">
    <property type="entry name" value="TopoI"/>
</dbReference>
<evidence type="ECO:0000256" key="4">
    <source>
        <dbReference type="ARBA" id="ARBA00023029"/>
    </source>
</evidence>
<keyword evidence="5" id="KW-0238">DNA-binding</keyword>
<feature type="region of interest" description="Disordered" evidence="7">
    <location>
        <begin position="1"/>
        <end position="23"/>
    </location>
</feature>
<reference evidence="11" key="1">
    <citation type="journal article" date="2019" name="Int. J. Syst. Evol. Microbiol.">
        <title>The Global Catalogue of Microorganisms (GCM) 10K type strain sequencing project: providing services to taxonomists for standard genome sequencing and annotation.</title>
        <authorList>
            <consortium name="The Broad Institute Genomics Platform"/>
            <consortium name="The Broad Institute Genome Sequencing Center for Infectious Disease"/>
            <person name="Wu L."/>
            <person name="Ma J."/>
        </authorList>
    </citation>
    <scope>NUCLEOTIDE SEQUENCE [LARGE SCALE GENOMIC DNA]</scope>
    <source>
        <strain evidence="11">JCM 18303</strain>
    </source>
</reference>
<evidence type="ECO:0000256" key="6">
    <source>
        <dbReference type="ARBA" id="ARBA00023235"/>
    </source>
</evidence>
<keyword evidence="4" id="KW-0799">Topoisomerase</keyword>
<evidence type="ECO:0000256" key="3">
    <source>
        <dbReference type="ARBA" id="ARBA00012891"/>
    </source>
</evidence>
<gene>
    <name evidence="10" type="ORF">GCM10023321_08520</name>
</gene>
<dbReference type="EMBL" id="BAABJP010000003">
    <property type="protein sequence ID" value="GAA5147534.1"/>
    <property type="molecule type" value="Genomic_DNA"/>
</dbReference>
<dbReference type="InterPro" id="IPR035447">
    <property type="entry name" value="DNA_topo_I_N_sf"/>
</dbReference>
<sequence>MVAETDLGGGLVRVDPSDPGIGRSRRGRGFRYFDADGRPLADRRELARVRALAVPPAWREVWICAEPDGHIQAVGTDAAGRKQYLYHGRWRRERDREKFDRVLRLARRLPPMRDQVAARLAEGGLGRERVLAGALRMLELGAFRVGGEEYAPADEDDDGTFGLATLRRDHVRRVRGEVRVCYPAKGGAERIISLRDPEIHRLVGALLRRRGSTDDLLVYRNGRDWHDVRADDINGYLKELVGPEYTAKDLRTWNATVLAAVVLANCRRERAGSARGRRREFNRACKRVAEHLGNTATVARQSYIDPRVAEAFEHGRTIERAVRRAARKGVAAAEARDIVEPAVARLLKQPRPPR</sequence>
<evidence type="ECO:0000259" key="9">
    <source>
        <dbReference type="Pfam" id="PF21338"/>
    </source>
</evidence>
<dbReference type="Proteomes" id="UP001428817">
    <property type="component" value="Unassembled WGS sequence"/>
</dbReference>
<dbReference type="Pfam" id="PF01028">
    <property type="entry name" value="Topoisom_I"/>
    <property type="match status" value="1"/>
</dbReference>
<keyword evidence="6" id="KW-0413">Isomerase</keyword>
<evidence type="ECO:0000259" key="8">
    <source>
        <dbReference type="Pfam" id="PF01028"/>
    </source>
</evidence>
<protein>
    <recommendedName>
        <fullName evidence="3">DNA topoisomerase</fullName>
        <ecNumber evidence="3">5.6.2.1</ecNumber>
    </recommendedName>
</protein>
<evidence type="ECO:0000256" key="2">
    <source>
        <dbReference type="ARBA" id="ARBA00006645"/>
    </source>
</evidence>
<dbReference type="InterPro" id="IPR049331">
    <property type="entry name" value="Top1B_N_bact"/>
</dbReference>
<evidence type="ECO:0000256" key="7">
    <source>
        <dbReference type="SAM" id="MobiDB-lite"/>
    </source>
</evidence>
<dbReference type="Gene3D" id="3.30.66.10">
    <property type="entry name" value="DNA topoisomerase I domain"/>
    <property type="match status" value="1"/>
</dbReference>
<organism evidence="10 11">
    <name type="scientific">Pseudonocardia eucalypti</name>
    <dbReference type="NCBI Taxonomy" id="648755"/>
    <lineage>
        <taxon>Bacteria</taxon>
        <taxon>Bacillati</taxon>
        <taxon>Actinomycetota</taxon>
        <taxon>Actinomycetes</taxon>
        <taxon>Pseudonocardiales</taxon>
        <taxon>Pseudonocardiaceae</taxon>
        <taxon>Pseudonocardia</taxon>
    </lineage>
</organism>
<feature type="domain" description="DNA topoisomerase I catalytic core eukaryotic-type" evidence="8">
    <location>
        <begin position="90"/>
        <end position="301"/>
    </location>
</feature>
<comment type="similarity">
    <text evidence="2">Belongs to the type IB topoisomerase family.</text>
</comment>
<evidence type="ECO:0000313" key="11">
    <source>
        <dbReference type="Proteomes" id="UP001428817"/>
    </source>
</evidence>
<dbReference type="SUPFAM" id="SSF55869">
    <property type="entry name" value="DNA topoisomerase I domain"/>
    <property type="match status" value="1"/>
</dbReference>